<protein>
    <submittedName>
        <fullName evidence="5">Multidrug ABC transporter ATP-binding protein</fullName>
    </submittedName>
</protein>
<accession>A0A1E5QQN7</accession>
<dbReference type="InterPro" id="IPR027417">
    <property type="entry name" value="P-loop_NTPase"/>
</dbReference>
<dbReference type="InterPro" id="IPR017871">
    <property type="entry name" value="ABC_transporter-like_CS"/>
</dbReference>
<evidence type="ECO:0000256" key="1">
    <source>
        <dbReference type="ARBA" id="ARBA00022448"/>
    </source>
</evidence>
<comment type="caution">
    <text evidence="5">The sequence shown here is derived from an EMBL/GenBank/DDBJ whole genome shotgun (WGS) entry which is preliminary data.</text>
</comment>
<organism evidence="5">
    <name type="scientific">Desertifilum tharense IPPAS B-1220</name>
    <dbReference type="NCBI Taxonomy" id="1781255"/>
    <lineage>
        <taxon>Bacteria</taxon>
        <taxon>Bacillati</taxon>
        <taxon>Cyanobacteriota</taxon>
        <taxon>Cyanophyceae</taxon>
        <taxon>Desertifilales</taxon>
        <taxon>Desertifilaceae</taxon>
        <taxon>Desertifilum</taxon>
    </lineage>
</organism>
<dbReference type="PROSITE" id="PS00211">
    <property type="entry name" value="ABC_TRANSPORTER_1"/>
    <property type="match status" value="1"/>
</dbReference>
<dbReference type="GO" id="GO:0005524">
    <property type="term" value="F:ATP binding"/>
    <property type="evidence" value="ECO:0007669"/>
    <property type="project" value="UniProtKB-KW"/>
</dbReference>
<proteinExistence type="predicted"/>
<dbReference type="STRING" id="1781255.BH720_03550"/>
<keyword evidence="1" id="KW-0813">Transport</keyword>
<keyword evidence="3 5" id="KW-0067">ATP-binding</keyword>
<sequence>MDSATAQPIQPATTDKPAVVQTFDLSKVYRTGFWMTQKIASLSNCTLSVYQGETFGLLGPNGAGKTTLLKMLLGIVRPTSGRAILLGKPIGDRQIKQRVGYLPENSYFYDYLTGWEFLQFTAGLLKVPRSVQRRRIPELLDLVGLAQSAAKKKQIRQYSKGMQQRIGMAQALINDPEVVFLDEPMSGLDPMGRYQIREIITSLKAQGKTIFFNSHILSDVEQICDRVAILAKGELIKMGSLDELLGTSEAYQVRGIGGNIQVLKQWIPDLSFEEEGWFGQLQGNPYDFMASLRLMDAKVTHLNIARHSLEEFFIEQLKQRGIHSSS</sequence>
<dbReference type="RefSeq" id="WP_069965782.1">
    <property type="nucleotide sequence ID" value="NZ_CM124774.1"/>
</dbReference>
<dbReference type="PANTHER" id="PTHR42939">
    <property type="entry name" value="ABC TRANSPORTER ATP-BINDING PROTEIN ALBC-RELATED"/>
    <property type="match status" value="1"/>
</dbReference>
<feature type="domain" description="ABC transporter" evidence="4">
    <location>
        <begin position="20"/>
        <end position="257"/>
    </location>
</feature>
<dbReference type="OrthoDB" id="9804819at2"/>
<dbReference type="Gene3D" id="3.40.50.300">
    <property type="entry name" value="P-loop containing nucleotide triphosphate hydrolases"/>
    <property type="match status" value="1"/>
</dbReference>
<dbReference type="SMART" id="SM00382">
    <property type="entry name" value="AAA"/>
    <property type="match status" value="1"/>
</dbReference>
<dbReference type="AlphaFoldDB" id="A0A1E5QQN7"/>
<dbReference type="CDD" id="cd03230">
    <property type="entry name" value="ABC_DR_subfamily_A"/>
    <property type="match status" value="1"/>
</dbReference>
<dbReference type="InterPro" id="IPR003439">
    <property type="entry name" value="ABC_transporter-like_ATP-bd"/>
</dbReference>
<evidence type="ECO:0000256" key="2">
    <source>
        <dbReference type="ARBA" id="ARBA00022741"/>
    </source>
</evidence>
<name>A0A1E5QQN7_9CYAN</name>
<keyword evidence="2" id="KW-0547">Nucleotide-binding</keyword>
<dbReference type="PANTHER" id="PTHR42939:SF1">
    <property type="entry name" value="ABC TRANSPORTER ATP-BINDING PROTEIN ALBC-RELATED"/>
    <property type="match status" value="1"/>
</dbReference>
<gene>
    <name evidence="5" type="ORF">BH720_03550</name>
</gene>
<reference evidence="5" key="1">
    <citation type="submission" date="2016-09" db="EMBL/GenBank/DDBJ databases">
        <title>Draft genome of thermotolerant cyanobacterium Desertifilum sp. strain IPPAS B-1220.</title>
        <authorList>
            <person name="Sinetova M.A."/>
            <person name="Bolakhan K."/>
            <person name="Zayadan B.K."/>
            <person name="Mironov K.S."/>
            <person name="Ustinova V."/>
            <person name="Kupriyanova E.V."/>
            <person name="Sidorov R.A."/>
            <person name="Skrypnik A.N."/>
            <person name="Gogoleva N.E."/>
            <person name="Gogolev Y.V."/>
            <person name="Los D.A."/>
        </authorList>
    </citation>
    <scope>NUCLEOTIDE SEQUENCE [LARGE SCALE GENOMIC DNA]</scope>
    <source>
        <strain evidence="5">IPPAS B-1220</strain>
    </source>
</reference>
<dbReference type="EMBL" id="MJGC01000035">
    <property type="protein sequence ID" value="OEJ76643.1"/>
    <property type="molecule type" value="Genomic_DNA"/>
</dbReference>
<dbReference type="SUPFAM" id="SSF52540">
    <property type="entry name" value="P-loop containing nucleoside triphosphate hydrolases"/>
    <property type="match status" value="1"/>
</dbReference>
<dbReference type="GO" id="GO:0016887">
    <property type="term" value="F:ATP hydrolysis activity"/>
    <property type="evidence" value="ECO:0007669"/>
    <property type="project" value="InterPro"/>
</dbReference>
<dbReference type="InterPro" id="IPR051782">
    <property type="entry name" value="ABC_Transporter_VariousFunc"/>
</dbReference>
<evidence type="ECO:0000313" key="5">
    <source>
        <dbReference type="EMBL" id="OEJ76643.1"/>
    </source>
</evidence>
<dbReference type="PROSITE" id="PS50893">
    <property type="entry name" value="ABC_TRANSPORTER_2"/>
    <property type="match status" value="1"/>
</dbReference>
<evidence type="ECO:0000256" key="3">
    <source>
        <dbReference type="ARBA" id="ARBA00022840"/>
    </source>
</evidence>
<dbReference type="InterPro" id="IPR003593">
    <property type="entry name" value="AAA+_ATPase"/>
</dbReference>
<evidence type="ECO:0000259" key="4">
    <source>
        <dbReference type="PROSITE" id="PS50893"/>
    </source>
</evidence>
<dbReference type="Pfam" id="PF00005">
    <property type="entry name" value="ABC_tran"/>
    <property type="match status" value="1"/>
</dbReference>